<evidence type="ECO:0000259" key="4">
    <source>
        <dbReference type="Pfam" id="PF24883"/>
    </source>
</evidence>
<keyword evidence="2" id="KW-0040">ANK repeat</keyword>
<evidence type="ECO:0000256" key="2">
    <source>
        <dbReference type="PROSITE-ProRule" id="PRU00023"/>
    </source>
</evidence>
<dbReference type="InterPro" id="IPR056884">
    <property type="entry name" value="NPHP3-like_N"/>
</dbReference>
<dbReference type="SUPFAM" id="SSF52540">
    <property type="entry name" value="P-loop containing nucleoside triphosphate hydrolases"/>
    <property type="match status" value="1"/>
</dbReference>
<dbReference type="Pfam" id="PF22939">
    <property type="entry name" value="WHD_GPIID"/>
    <property type="match status" value="1"/>
</dbReference>
<dbReference type="AlphaFoldDB" id="A0AAE1M4S9"/>
<dbReference type="Pfam" id="PF12796">
    <property type="entry name" value="Ank_2"/>
    <property type="match status" value="2"/>
</dbReference>
<accession>A0AAE1M4S9</accession>
<dbReference type="Gene3D" id="3.40.50.300">
    <property type="entry name" value="P-loop containing nucleotide triphosphate hydrolases"/>
    <property type="match status" value="1"/>
</dbReference>
<gene>
    <name evidence="5" type="ORF">Triagg1_34</name>
</gene>
<feature type="domain" description="GPI inositol-deacylase winged helix" evidence="3">
    <location>
        <begin position="475"/>
        <end position="547"/>
    </location>
</feature>
<evidence type="ECO:0000313" key="5">
    <source>
        <dbReference type="EMBL" id="KAK4085044.1"/>
    </source>
</evidence>
<proteinExistence type="predicted"/>
<keyword evidence="6" id="KW-1185">Reference proteome</keyword>
<dbReference type="GeneID" id="87917592"/>
<dbReference type="SMART" id="SM00248">
    <property type="entry name" value="ANK"/>
    <property type="match status" value="4"/>
</dbReference>
<feature type="repeat" description="ANK" evidence="2">
    <location>
        <begin position="732"/>
        <end position="764"/>
    </location>
</feature>
<feature type="domain" description="Nephrocystin 3-like N-terminal" evidence="4">
    <location>
        <begin position="193"/>
        <end position="363"/>
    </location>
</feature>
<evidence type="ECO:0000259" key="3">
    <source>
        <dbReference type="Pfam" id="PF22939"/>
    </source>
</evidence>
<dbReference type="PANTHER" id="PTHR10039:SF5">
    <property type="entry name" value="NACHT DOMAIN-CONTAINING PROTEIN"/>
    <property type="match status" value="1"/>
</dbReference>
<protein>
    <recommendedName>
        <fullName evidence="7">NACHT domain-containing protein</fullName>
    </recommendedName>
</protein>
<feature type="repeat" description="ANK" evidence="2">
    <location>
        <begin position="765"/>
        <end position="797"/>
    </location>
</feature>
<dbReference type="Pfam" id="PF24883">
    <property type="entry name" value="NPHP3_N"/>
    <property type="match status" value="1"/>
</dbReference>
<name>A0AAE1M4S9_9HYPO</name>
<comment type="caution">
    <text evidence="5">The sequence shown here is derived from an EMBL/GenBank/DDBJ whole genome shotgun (WGS) entry which is preliminary data.</text>
</comment>
<keyword evidence="1" id="KW-0677">Repeat</keyword>
<dbReference type="InterPro" id="IPR027417">
    <property type="entry name" value="P-loop_NTPase"/>
</dbReference>
<dbReference type="Proteomes" id="UP001273209">
    <property type="component" value="Unassembled WGS sequence"/>
</dbReference>
<dbReference type="RefSeq" id="XP_062760384.1">
    <property type="nucleotide sequence ID" value="XM_062895343.1"/>
</dbReference>
<sequence>MSGFEIIGAVAAAEQFAEVAFKTIKLIKSVADQIQDGPDQIQQKIGRLEGLASLAKQIQNTKSLQTEDIGKILTRCECHVQSLQNLLQKISFNRRDSIRKRTWRAISGLKQEANISNLFDDLDHEYNSLNTHMNLRIFTIAEDIQTGYNSIDKSNTTANSSPDSLKCQQALFITDPAIDRAKLINSKGELVQGTCNWVAQKKEFVEWMNSNGGLLWISGGPGLGKTMLSIYLTEYLSVFFLSSGDTRTHYSTYFFCNAKDNTRNNAVAIIRGILFQLVEQKKELIRHILPRYEVQKEQLFSQNSFETVWKFFLEMTNDLGNSQATCIIDGLDECEPISLELLLKNLKKITSTSPRLKIIVLSREYPQIFGALLGQFPRIRLDPDAKTEVNRGLEQYISTRVAELSESKQYTPQLANHVKECLMEKSAGTYLWVSFTVKDLQTMEISEVEESLNQFPQGLDALYERILQQIESTQRGLILNILRWCTFAVRPLSLNELATALEIKSTGLLDRVTILRGKLAYCGHFLNITDDTVTLVHHSAYDFLTRQIPSSEAIPWFPLSNVELEQSKLASACISYFYDVYSKDKDAFLVETVEDDERRKLRYPFFDYASRQWTQHFKHSGQLGAEILDEYPKFFSDESELLKLWMELANTICYADTTKEPHKAKKSYYDKPLSGQAELAADYGLTVLMKRALKKDGNTGSTHLQIAAAKGHVPILEMLLENKVHIDSLDSFGYTALYCAAENGHLPAVTILLENKADIDCKMTDGCTALYTAVVGGHYKIVQYLLARGAHVTDGPNASERTCPLKRAVSLNRREIVKLFLEGGAGDRPGDAFQRHFIPMFSVFIEYWAERFCATPSQFRDKVELEDTTALHSVCQTGDLPSIRVLLDPKWNLDMNRQDKNGNTALHYAAMTEDAMVRVLYMSLHKV</sequence>
<dbReference type="Gene3D" id="1.25.40.20">
    <property type="entry name" value="Ankyrin repeat-containing domain"/>
    <property type="match status" value="1"/>
</dbReference>
<dbReference type="PROSITE" id="PS50297">
    <property type="entry name" value="ANK_REP_REGION"/>
    <property type="match status" value="3"/>
</dbReference>
<dbReference type="SUPFAM" id="SSF48403">
    <property type="entry name" value="Ankyrin repeat"/>
    <property type="match status" value="1"/>
</dbReference>
<dbReference type="InterPro" id="IPR054471">
    <property type="entry name" value="GPIID_WHD"/>
</dbReference>
<dbReference type="PANTHER" id="PTHR10039">
    <property type="entry name" value="AMELOGENIN"/>
    <property type="match status" value="1"/>
</dbReference>
<dbReference type="PROSITE" id="PS50088">
    <property type="entry name" value="ANK_REPEAT"/>
    <property type="match status" value="3"/>
</dbReference>
<dbReference type="Pfam" id="PF00023">
    <property type="entry name" value="Ank"/>
    <property type="match status" value="1"/>
</dbReference>
<dbReference type="EMBL" id="JAWRVG010000001">
    <property type="protein sequence ID" value="KAK4085044.1"/>
    <property type="molecule type" value="Genomic_DNA"/>
</dbReference>
<dbReference type="InterPro" id="IPR036770">
    <property type="entry name" value="Ankyrin_rpt-contain_sf"/>
</dbReference>
<reference evidence="5" key="1">
    <citation type="submission" date="2023-11" db="EMBL/GenBank/DDBJ databases">
        <title>The genome sequences of three competitors of mushroom-forming fungi.</title>
        <authorList>
            <person name="Beijen E."/>
            <person name="Ohm R.A."/>
        </authorList>
    </citation>
    <scope>NUCLEOTIDE SEQUENCE</scope>
    <source>
        <strain evidence="5">CBS 100526</strain>
    </source>
</reference>
<dbReference type="InterPro" id="IPR002110">
    <property type="entry name" value="Ankyrin_rpt"/>
</dbReference>
<feature type="repeat" description="ANK" evidence="2">
    <location>
        <begin position="699"/>
        <end position="731"/>
    </location>
</feature>
<evidence type="ECO:0000313" key="6">
    <source>
        <dbReference type="Proteomes" id="UP001273209"/>
    </source>
</evidence>
<evidence type="ECO:0000256" key="1">
    <source>
        <dbReference type="ARBA" id="ARBA00022737"/>
    </source>
</evidence>
<evidence type="ECO:0008006" key="7">
    <source>
        <dbReference type="Google" id="ProtNLM"/>
    </source>
</evidence>
<organism evidence="5 6">
    <name type="scientific">Trichoderma aggressivum f. europaeum</name>
    <dbReference type="NCBI Taxonomy" id="173218"/>
    <lineage>
        <taxon>Eukaryota</taxon>
        <taxon>Fungi</taxon>
        <taxon>Dikarya</taxon>
        <taxon>Ascomycota</taxon>
        <taxon>Pezizomycotina</taxon>
        <taxon>Sordariomycetes</taxon>
        <taxon>Hypocreomycetidae</taxon>
        <taxon>Hypocreales</taxon>
        <taxon>Hypocreaceae</taxon>
        <taxon>Trichoderma</taxon>
    </lineage>
</organism>